<evidence type="ECO:0000256" key="1">
    <source>
        <dbReference type="SAM" id="MobiDB-lite"/>
    </source>
</evidence>
<feature type="region of interest" description="Disordered" evidence="1">
    <location>
        <begin position="138"/>
        <end position="161"/>
    </location>
</feature>
<dbReference type="SUPFAM" id="SSF51126">
    <property type="entry name" value="Pectin lyase-like"/>
    <property type="match status" value="1"/>
</dbReference>
<dbReference type="PANTHER" id="PTHR41339">
    <property type="entry name" value="LIPL48"/>
    <property type="match status" value="1"/>
</dbReference>
<dbReference type="PROSITE" id="PS51257">
    <property type="entry name" value="PROKAR_LIPOPROTEIN"/>
    <property type="match status" value="1"/>
</dbReference>
<dbReference type="EMBL" id="JACJJW010000007">
    <property type="protein sequence ID" value="MBM6757908.1"/>
    <property type="molecule type" value="Genomic_DNA"/>
</dbReference>
<keyword evidence="4" id="KW-1185">Reference proteome</keyword>
<name>A0ABS2ETQ8_9BACE</name>
<evidence type="ECO:0000313" key="3">
    <source>
        <dbReference type="EMBL" id="MBM6757908.1"/>
    </source>
</evidence>
<proteinExistence type="predicted"/>
<evidence type="ECO:0000256" key="2">
    <source>
        <dbReference type="SAM" id="SignalP"/>
    </source>
</evidence>
<reference evidence="3 4" key="1">
    <citation type="journal article" date="2021" name="Sci. Rep.">
        <title>The distribution of antibiotic resistance genes in chicken gut microbiota commensals.</title>
        <authorList>
            <person name="Juricova H."/>
            <person name="Matiasovicova J."/>
            <person name="Kubasova T."/>
            <person name="Cejkova D."/>
            <person name="Rychlik I."/>
        </authorList>
    </citation>
    <scope>NUCLEOTIDE SEQUENCE [LARGE SCALE GENOMIC DNA]</scope>
    <source>
        <strain evidence="3 4">An801</strain>
    </source>
</reference>
<feature type="chain" id="PRO_5047329070" description="Lipoprotein" evidence="2">
    <location>
        <begin position="22"/>
        <end position="387"/>
    </location>
</feature>
<evidence type="ECO:0000313" key="4">
    <source>
        <dbReference type="Proteomes" id="UP000703295"/>
    </source>
</evidence>
<protein>
    <recommendedName>
        <fullName evidence="5">Lipoprotein</fullName>
    </recommendedName>
</protein>
<dbReference type="InterPro" id="IPR011050">
    <property type="entry name" value="Pectin_lyase_fold/virulence"/>
</dbReference>
<dbReference type="Proteomes" id="UP000703295">
    <property type="component" value="Unassembled WGS sequence"/>
</dbReference>
<sequence>MKKVFLTAMAFAAIVSSVSLTACSNEDTPEETGTRGEKIELNGIVEGTLTLDANNEYILNGTLTVPDGATLEIPAGTTIKAAKGFGNYILVAQGGKINAKGTADKPIIFTADDEANATAGYWGGLILNGKAPISGATSGELGSTEVDNNQKYGGTDENDNSGTLEYVELRYTGARSSADIEHNGLTLNGVGRGTTIKNLYVVDGADDAIEFFGGTVNVENILAVNCDDDMFDFTQGYKGTLSNCYGIWESGFTSTEEDPRGVEADGNLDGNGPDHQGQSDFTIKNMTIATYATGQVMDDAIKVRRGATAHIENALVTGNGQMKDFIDVTDSKGNAATATSISATNNISSTLTGKELNEGDASYENVKVVNGNTGADQSAFSWTGYQF</sequence>
<gene>
    <name evidence="3" type="ORF">H6A31_04250</name>
</gene>
<organism evidence="3 4">
    <name type="scientific">Bacteroides mediterraneensis</name>
    <dbReference type="NCBI Taxonomy" id="1841856"/>
    <lineage>
        <taxon>Bacteria</taxon>
        <taxon>Pseudomonadati</taxon>
        <taxon>Bacteroidota</taxon>
        <taxon>Bacteroidia</taxon>
        <taxon>Bacteroidales</taxon>
        <taxon>Bacteroidaceae</taxon>
        <taxon>Bacteroides</taxon>
    </lineage>
</organism>
<comment type="caution">
    <text evidence="3">The sequence shown here is derived from an EMBL/GenBank/DDBJ whole genome shotgun (WGS) entry which is preliminary data.</text>
</comment>
<feature type="compositionally biased region" description="Polar residues" evidence="1">
    <location>
        <begin position="138"/>
        <end position="152"/>
    </location>
</feature>
<feature type="signal peptide" evidence="2">
    <location>
        <begin position="1"/>
        <end position="21"/>
    </location>
</feature>
<evidence type="ECO:0008006" key="5">
    <source>
        <dbReference type="Google" id="ProtNLM"/>
    </source>
</evidence>
<accession>A0ABS2ETQ8</accession>
<dbReference type="RefSeq" id="WP_204475021.1">
    <property type="nucleotide sequence ID" value="NZ_JACJJW010000007.1"/>
</dbReference>
<dbReference type="PANTHER" id="PTHR41339:SF1">
    <property type="entry name" value="SECRETED PROTEIN"/>
    <property type="match status" value="1"/>
</dbReference>
<keyword evidence="2" id="KW-0732">Signal</keyword>